<protein>
    <recommendedName>
        <fullName evidence="7">Utp14-domain-containing protein</fullName>
    </recommendedName>
</protein>
<evidence type="ECO:0000256" key="2">
    <source>
        <dbReference type="ARBA" id="ARBA00022553"/>
    </source>
</evidence>
<dbReference type="GO" id="GO:0032040">
    <property type="term" value="C:small-subunit processome"/>
    <property type="evidence" value="ECO:0007669"/>
    <property type="project" value="InterPro"/>
</dbReference>
<accession>A0A0D2LKQ3</accession>
<feature type="compositionally biased region" description="Acidic residues" evidence="4">
    <location>
        <begin position="681"/>
        <end position="691"/>
    </location>
</feature>
<sequence>MPVPKFTSTKKLSLKSGLSGKGKGTSKTHAEANVAGYEKRLARKAKSGPAIMDLYEHVQQNKGRRAKVGMDLDRDEAKEFGVGLDGGDEEDREQLRARLIGEIEDDEGIATDDDEEIDSDAAFEESDEDRFAGFFSSKKAKGKATKRAVKSAVRFADVNLDEDEDMEKNDDKSESDDVSAEEEEDTGGDDEFIDLLDVLDGKGDIDMGSDEETTAKSKSSGSTSQDVLPGKYKELEQDNEDSELSGEEGEDEGSQGSRMILEPSDDEEVPEALDQLKDFVSNLDVTFKKRKAPEEDGTTVAIAGARARKRRLTKEWTEAGDENEFRAHSCTKRLDLGDLLAPLSTQSSTLQSLKKSTKVLEPSTSAKLKTLSAPLPQRIQERLDRQAAYEQTKEEVDKWTFTMKRIRDAEHLSFPLQAQSSGRTSNLELNAKFKPTSALESAVDALLKSAKMREEDIHETEDRMLGMNKLSVEEVAQRRGELRKMRELMFRAEIKAKRVGKIKSKTYRRLRRKEKERLGEKIDEDDSDPETGKLKQELDRARERATLRHKHTGKWARQMRNKEGIDGDSRKDIEEMLARGEKLRRRIKGVGSDESEGDEEEDDDDRLDLEANIERIKENAFDELRRLDEDDIDQTEGEKQNAKSVFEMKFMKDAMARRELEASRDKDDFIKAMGGRVSGGEDSDEEQDIDELDHAGGVVAHKAGGRIVYRPGAPSGSSLRPLKSLASDTSSVTLRSTDFISPPLSPAQNRPSRPSSSTAPVQDSNPWLTQDSKGKSKAAKRINEVVVGKDSKPAEKSKNKLKKANQKKEDRREQAQDDAVVEISLDNVLSPATTSTVDNVRMAGSSKPNSQKVATVQNPSTNADDADNSEDDNIELDAQEHALHLKSKGRANQLKAFEQRDLVALAFAGDNVMQNFEDAKRREIASDAPREVDTTIPGWGSWGGVGVHKAPPKPSRIKKIPGIDPTTRADYNKKNIIISEKRDKKAGKYLVKDLPYPYTSKAQFERAMDRPLGVEWNTRIAFQRGTLPKVVKKPGVIIDPLEKHTA</sequence>
<comment type="subcellular location">
    <subcellularLocation>
        <location evidence="1">Nucleus</location>
        <location evidence="1">Nucleolus</location>
    </subcellularLocation>
</comment>
<feature type="compositionally biased region" description="Basic and acidic residues" evidence="4">
    <location>
        <begin position="781"/>
        <end position="798"/>
    </location>
</feature>
<name>A0A0D2LKQ3_HYPSF</name>
<feature type="region of interest" description="Disordered" evidence="4">
    <location>
        <begin position="516"/>
        <end position="535"/>
    </location>
</feature>
<keyword evidence="2" id="KW-0597">Phosphoprotein</keyword>
<feature type="compositionally biased region" description="Acidic residues" evidence="4">
    <location>
        <begin position="593"/>
        <end position="607"/>
    </location>
</feature>
<evidence type="ECO:0000313" key="6">
    <source>
        <dbReference type="Proteomes" id="UP000054270"/>
    </source>
</evidence>
<reference evidence="6" key="1">
    <citation type="submission" date="2014-04" db="EMBL/GenBank/DDBJ databases">
        <title>Evolutionary Origins and Diversification of the Mycorrhizal Mutualists.</title>
        <authorList>
            <consortium name="DOE Joint Genome Institute"/>
            <consortium name="Mycorrhizal Genomics Consortium"/>
            <person name="Kohler A."/>
            <person name="Kuo A."/>
            <person name="Nagy L.G."/>
            <person name="Floudas D."/>
            <person name="Copeland A."/>
            <person name="Barry K.W."/>
            <person name="Cichocki N."/>
            <person name="Veneault-Fourrey C."/>
            <person name="LaButti K."/>
            <person name="Lindquist E.A."/>
            <person name="Lipzen A."/>
            <person name="Lundell T."/>
            <person name="Morin E."/>
            <person name="Murat C."/>
            <person name="Riley R."/>
            <person name="Ohm R."/>
            <person name="Sun H."/>
            <person name="Tunlid A."/>
            <person name="Henrissat B."/>
            <person name="Grigoriev I.V."/>
            <person name="Hibbett D.S."/>
            <person name="Martin F."/>
        </authorList>
    </citation>
    <scope>NUCLEOTIDE SEQUENCE [LARGE SCALE GENOMIC DNA]</scope>
    <source>
        <strain evidence="6">FD-334 SS-4</strain>
    </source>
</reference>
<feature type="compositionally biased region" description="Acidic residues" evidence="4">
    <location>
        <begin position="159"/>
        <end position="194"/>
    </location>
</feature>
<dbReference type="AlphaFoldDB" id="A0A0D2LKQ3"/>
<evidence type="ECO:0000313" key="5">
    <source>
        <dbReference type="EMBL" id="KJA28342.1"/>
    </source>
</evidence>
<feature type="region of interest" description="Disordered" evidence="4">
    <location>
        <begin position="157"/>
        <end position="271"/>
    </location>
</feature>
<feature type="compositionally biased region" description="Acidic residues" evidence="4">
    <location>
        <begin position="237"/>
        <end position="253"/>
    </location>
</feature>
<evidence type="ECO:0000256" key="3">
    <source>
        <dbReference type="ARBA" id="ARBA00023242"/>
    </source>
</evidence>
<feature type="region of interest" description="Disordered" evidence="4">
    <location>
        <begin position="588"/>
        <end position="608"/>
    </location>
</feature>
<dbReference type="OrthoDB" id="277439at2759"/>
<keyword evidence="6" id="KW-1185">Reference proteome</keyword>
<keyword evidence="3" id="KW-0539">Nucleus</keyword>
<dbReference type="PANTHER" id="PTHR14150">
    <property type="entry name" value="U3 SMALL NUCLEOLAR RNA-ASSOCIATED PROTEIN 14"/>
    <property type="match status" value="1"/>
</dbReference>
<feature type="compositionally biased region" description="Polar residues" evidence="4">
    <location>
        <begin position="746"/>
        <end position="771"/>
    </location>
</feature>
<dbReference type="PANTHER" id="PTHR14150:SF12">
    <property type="entry name" value="U3 SMALL NUCLEOLAR RNA-ASSOCIATED PROTEIN 14 HOMOLOG A"/>
    <property type="match status" value="1"/>
</dbReference>
<evidence type="ECO:0000256" key="4">
    <source>
        <dbReference type="SAM" id="MobiDB-lite"/>
    </source>
</evidence>
<feature type="compositionally biased region" description="Polar residues" evidence="4">
    <location>
        <begin position="726"/>
        <end position="739"/>
    </location>
</feature>
<dbReference type="Proteomes" id="UP000054270">
    <property type="component" value="Unassembled WGS sequence"/>
</dbReference>
<feature type="compositionally biased region" description="Basic and acidic residues" evidence="4">
    <location>
        <begin position="806"/>
        <end position="815"/>
    </location>
</feature>
<dbReference type="OMA" id="EHALSGW"/>
<dbReference type="GO" id="GO:0006364">
    <property type="term" value="P:rRNA processing"/>
    <property type="evidence" value="ECO:0007669"/>
    <property type="project" value="InterPro"/>
</dbReference>
<evidence type="ECO:0008006" key="7">
    <source>
        <dbReference type="Google" id="ProtNLM"/>
    </source>
</evidence>
<feature type="region of interest" description="Disordered" evidence="4">
    <location>
        <begin position="672"/>
        <end position="819"/>
    </location>
</feature>
<proteinExistence type="predicted"/>
<organism evidence="5 6">
    <name type="scientific">Hypholoma sublateritium (strain FD-334 SS-4)</name>
    <dbReference type="NCBI Taxonomy" id="945553"/>
    <lineage>
        <taxon>Eukaryota</taxon>
        <taxon>Fungi</taxon>
        <taxon>Dikarya</taxon>
        <taxon>Basidiomycota</taxon>
        <taxon>Agaricomycotina</taxon>
        <taxon>Agaricomycetes</taxon>
        <taxon>Agaricomycetidae</taxon>
        <taxon>Agaricales</taxon>
        <taxon>Agaricineae</taxon>
        <taxon>Strophariaceae</taxon>
        <taxon>Hypholoma</taxon>
    </lineage>
</organism>
<gene>
    <name evidence="5" type="ORF">HYPSUDRAFT_197227</name>
</gene>
<feature type="compositionally biased region" description="Low complexity" evidence="4">
    <location>
        <begin position="7"/>
        <end position="18"/>
    </location>
</feature>
<evidence type="ECO:0000256" key="1">
    <source>
        <dbReference type="ARBA" id="ARBA00004604"/>
    </source>
</evidence>
<dbReference type="STRING" id="945553.A0A0D2LKQ3"/>
<feature type="region of interest" description="Disordered" evidence="4">
    <location>
        <begin position="1"/>
        <end position="31"/>
    </location>
</feature>
<dbReference type="EMBL" id="KN817521">
    <property type="protein sequence ID" value="KJA28342.1"/>
    <property type="molecule type" value="Genomic_DNA"/>
</dbReference>
<feature type="compositionally biased region" description="Polar residues" evidence="4">
    <location>
        <begin position="846"/>
        <end position="861"/>
    </location>
</feature>
<dbReference type="InterPro" id="IPR006709">
    <property type="entry name" value="SSU_processome_Utp14"/>
</dbReference>
<feature type="region of interest" description="Disordered" evidence="4">
    <location>
        <begin position="833"/>
        <end position="872"/>
    </location>
</feature>
<dbReference type="Pfam" id="PF04615">
    <property type="entry name" value="Utp14"/>
    <property type="match status" value="1"/>
</dbReference>